<dbReference type="InterPro" id="IPR013745">
    <property type="entry name" value="Bit61/PRR5"/>
</dbReference>
<dbReference type="AlphaFoldDB" id="A0AAD6VD95"/>
<dbReference type="PANTHER" id="PTHR32428:SF2">
    <property type="entry name" value="TARGET OF RAPAMYCIN COMPLEX 2 SUBUNIT BIT61-RELATED"/>
    <property type="match status" value="1"/>
</dbReference>
<reference evidence="2" key="1">
    <citation type="submission" date="2023-03" db="EMBL/GenBank/DDBJ databases">
        <title>Massive genome expansion in bonnet fungi (Mycena s.s.) driven by repeated elements and novel gene families across ecological guilds.</title>
        <authorList>
            <consortium name="Lawrence Berkeley National Laboratory"/>
            <person name="Harder C.B."/>
            <person name="Miyauchi S."/>
            <person name="Viragh M."/>
            <person name="Kuo A."/>
            <person name="Thoen E."/>
            <person name="Andreopoulos B."/>
            <person name="Lu D."/>
            <person name="Skrede I."/>
            <person name="Drula E."/>
            <person name="Henrissat B."/>
            <person name="Morin E."/>
            <person name="Kohler A."/>
            <person name="Barry K."/>
            <person name="LaButti K."/>
            <person name="Morin E."/>
            <person name="Salamov A."/>
            <person name="Lipzen A."/>
            <person name="Mereny Z."/>
            <person name="Hegedus B."/>
            <person name="Baldrian P."/>
            <person name="Stursova M."/>
            <person name="Weitz H."/>
            <person name="Taylor A."/>
            <person name="Grigoriev I.V."/>
            <person name="Nagy L.G."/>
            <person name="Martin F."/>
            <person name="Kauserud H."/>
        </authorList>
    </citation>
    <scope>NUCLEOTIDE SEQUENCE</scope>
    <source>
        <strain evidence="2">9144</strain>
    </source>
</reference>
<feature type="compositionally biased region" description="Polar residues" evidence="1">
    <location>
        <begin position="273"/>
        <end position="287"/>
    </location>
</feature>
<feature type="region of interest" description="Disordered" evidence="1">
    <location>
        <begin position="390"/>
        <end position="414"/>
    </location>
</feature>
<sequence>MADDHQSLQLSSAPPPDSPRRRSSSDSATPRPSPAPTPRFLDAARAPTPESWRRAIITDKAVHRADFALAQTSMATSSAMGNSKVHTSPSKTSYGRTYDSKLVSREMHRLGNLAHLPAGLAPALSPAPSVTSLALPAPSSMAQVGLASTSPNDPWDAVHVNVLPLFNNERLPMTIEDLNMLVKRHIGIVISSSPSKAITTLEHDAAELIARGMATLNSKLSNTDDESLIRDIVQIWSFFWDEVLPYVEGVLLPLHTDPTLSTLHRSKPHRPSSPRQTSKGNISSVFNNSMQMPSNYIDVRTIALRSFRDKVVVPLASRLRGCIINRQEKENAQVTVAQPRLQQMLLVLSSQGRQRPPPVSLTSAPPQPSASEAAIADLLRLVRSPRPQFDAKVKASPISPSRAPSFLSGGLPRDRRGRIAKKSTLIGIKVSEDGDDDFFGDETPRIAQGLTEREREREFLEALRSPDVDGQNTAVKGDWGLGPGGGNIDRGKTAEEDEPSNWDEAQVCCAPCFLLSLTCS</sequence>
<dbReference type="GO" id="GO:0031932">
    <property type="term" value="C:TORC2 complex"/>
    <property type="evidence" value="ECO:0007669"/>
    <property type="project" value="TreeGrafter"/>
</dbReference>
<comment type="caution">
    <text evidence="2">The sequence shown here is derived from an EMBL/GenBank/DDBJ whole genome shotgun (WGS) entry which is preliminary data.</text>
</comment>
<evidence type="ECO:0000313" key="2">
    <source>
        <dbReference type="EMBL" id="KAJ7209561.1"/>
    </source>
</evidence>
<feature type="compositionally biased region" description="Gly residues" evidence="1">
    <location>
        <begin position="479"/>
        <end position="488"/>
    </location>
</feature>
<proteinExistence type="predicted"/>
<dbReference type="GO" id="GO:0038203">
    <property type="term" value="P:TORC2 signaling"/>
    <property type="evidence" value="ECO:0007669"/>
    <property type="project" value="TreeGrafter"/>
</dbReference>
<accession>A0AAD6VD95</accession>
<name>A0AAD6VD95_9AGAR</name>
<feature type="region of interest" description="Disordered" evidence="1">
    <location>
        <begin position="261"/>
        <end position="287"/>
    </location>
</feature>
<organism evidence="2 3">
    <name type="scientific">Mycena pura</name>
    <dbReference type="NCBI Taxonomy" id="153505"/>
    <lineage>
        <taxon>Eukaryota</taxon>
        <taxon>Fungi</taxon>
        <taxon>Dikarya</taxon>
        <taxon>Basidiomycota</taxon>
        <taxon>Agaricomycotina</taxon>
        <taxon>Agaricomycetes</taxon>
        <taxon>Agaricomycetidae</taxon>
        <taxon>Agaricales</taxon>
        <taxon>Marasmiineae</taxon>
        <taxon>Mycenaceae</taxon>
        <taxon>Mycena</taxon>
    </lineage>
</organism>
<dbReference type="EMBL" id="JARJCW010000030">
    <property type="protein sequence ID" value="KAJ7209561.1"/>
    <property type="molecule type" value="Genomic_DNA"/>
</dbReference>
<evidence type="ECO:0000256" key="1">
    <source>
        <dbReference type="SAM" id="MobiDB-lite"/>
    </source>
</evidence>
<dbReference type="Pfam" id="PF08539">
    <property type="entry name" value="HbrB"/>
    <property type="match status" value="1"/>
</dbReference>
<gene>
    <name evidence="2" type="ORF">GGX14DRAFT_364321</name>
</gene>
<dbReference type="PANTHER" id="PTHR32428">
    <property type="entry name" value="TARGET OF RAPAMYCIN COMPLEX 2 SUBUNIT BIT61-RELATED"/>
    <property type="match status" value="1"/>
</dbReference>
<keyword evidence="3" id="KW-1185">Reference proteome</keyword>
<dbReference type="Proteomes" id="UP001219525">
    <property type="component" value="Unassembled WGS sequence"/>
</dbReference>
<feature type="region of interest" description="Disordered" evidence="1">
    <location>
        <begin position="471"/>
        <end position="499"/>
    </location>
</feature>
<protein>
    <submittedName>
        <fullName evidence="2">HbrB-like-domain-containing protein</fullName>
    </submittedName>
</protein>
<feature type="region of interest" description="Disordered" evidence="1">
    <location>
        <begin position="1"/>
        <end position="48"/>
    </location>
</feature>
<evidence type="ECO:0000313" key="3">
    <source>
        <dbReference type="Proteomes" id="UP001219525"/>
    </source>
</evidence>